<comment type="subcellular location">
    <subcellularLocation>
        <location evidence="2">Cytoplasm</location>
    </subcellularLocation>
    <subcellularLocation>
        <location evidence="1">Membrane</location>
        <topology evidence="1">Single-pass membrane protein</topology>
    </subcellularLocation>
</comment>
<dbReference type="GO" id="GO:0019310">
    <property type="term" value="P:inositol catabolic process"/>
    <property type="evidence" value="ECO:0007669"/>
    <property type="project" value="InterPro"/>
</dbReference>
<feature type="binding site" evidence="17">
    <location>
        <begin position="823"/>
        <end position="824"/>
    </location>
    <ligand>
        <name>substrate</name>
    </ligand>
</feature>
<evidence type="ECO:0000256" key="14">
    <source>
        <dbReference type="ARBA" id="ARBA00023002"/>
    </source>
</evidence>
<feature type="binding site" evidence="17">
    <location>
        <position position="629"/>
    </location>
    <ligand>
        <name>substrate</name>
    </ligand>
</feature>
<keyword evidence="8" id="KW-0060">Ascorbate biosynthesis</keyword>
<dbReference type="Gene3D" id="1.10.510.10">
    <property type="entry name" value="Transferase(Phosphotransferase) domain 1"/>
    <property type="match status" value="1"/>
</dbReference>
<dbReference type="PANTHER" id="PTHR12588">
    <property type="entry name" value="MYOINOSITOL OXYGENASE"/>
    <property type="match status" value="1"/>
</dbReference>
<feature type="domain" description="Malectin-like" evidence="20">
    <location>
        <begin position="1"/>
        <end position="202"/>
    </location>
</feature>
<keyword evidence="22" id="KW-1185">Reference proteome</keyword>
<dbReference type="InterPro" id="IPR011009">
    <property type="entry name" value="Kinase-like_dom_sf"/>
</dbReference>
<dbReference type="EMBL" id="JAAGAX010000010">
    <property type="protein sequence ID" value="KAF2301080.1"/>
    <property type="molecule type" value="Genomic_DNA"/>
</dbReference>
<dbReference type="EC" id="1.13.99.1" evidence="5"/>
<evidence type="ECO:0000256" key="4">
    <source>
        <dbReference type="ARBA" id="ARBA00005286"/>
    </source>
</evidence>
<dbReference type="Pfam" id="PF12819">
    <property type="entry name" value="Malectin_like"/>
    <property type="match status" value="1"/>
</dbReference>
<keyword evidence="13 19" id="KW-1133">Transmembrane helix</keyword>
<evidence type="ECO:0000256" key="1">
    <source>
        <dbReference type="ARBA" id="ARBA00004167"/>
    </source>
</evidence>
<evidence type="ECO:0000256" key="3">
    <source>
        <dbReference type="ARBA" id="ARBA00005167"/>
    </source>
</evidence>
<comment type="cofactor">
    <cofactor evidence="18">
        <name>Fe cation</name>
        <dbReference type="ChEBI" id="CHEBI:24875"/>
    </cofactor>
    <text evidence="18">Binds 2 iron ions per subunit.</text>
</comment>
<evidence type="ECO:0000256" key="12">
    <source>
        <dbReference type="ARBA" id="ARBA00022737"/>
    </source>
</evidence>
<keyword evidence="14" id="KW-0560">Oxidoreductase</keyword>
<evidence type="ECO:0000256" key="2">
    <source>
        <dbReference type="ARBA" id="ARBA00004496"/>
    </source>
</evidence>
<feature type="binding site" evidence="18">
    <location>
        <position position="725"/>
    </location>
    <ligand>
        <name>Fe cation</name>
        <dbReference type="ChEBI" id="CHEBI:24875"/>
        <label>1</label>
    </ligand>
</feature>
<dbReference type="Proteomes" id="UP000467840">
    <property type="component" value="Chromosome 4"/>
</dbReference>
<dbReference type="PRINTS" id="PR00019">
    <property type="entry name" value="LEURICHRPT"/>
</dbReference>
<dbReference type="UniPathway" id="UPA00111">
    <property type="reaction ID" value="UER00527"/>
</dbReference>
<dbReference type="GO" id="GO:0050113">
    <property type="term" value="F:inositol oxygenase activity"/>
    <property type="evidence" value="ECO:0007669"/>
    <property type="project" value="UniProtKB-EC"/>
</dbReference>
<evidence type="ECO:0000256" key="8">
    <source>
        <dbReference type="ARBA" id="ARBA00022644"/>
    </source>
</evidence>
<evidence type="ECO:0000256" key="17">
    <source>
        <dbReference type="PIRSR" id="PIRSR607828-1"/>
    </source>
</evidence>
<evidence type="ECO:0000256" key="19">
    <source>
        <dbReference type="SAM" id="Phobius"/>
    </source>
</evidence>
<comment type="pathway">
    <text evidence="3">Polyol metabolism; myo-inositol degradation into D-glucuronate; D-glucuronate from myo-inositol: step 1/1.</text>
</comment>
<keyword evidence="9 19" id="KW-0812">Transmembrane</keyword>
<gene>
    <name evidence="21" type="ORF">GH714_019950</name>
</gene>
<evidence type="ECO:0000256" key="13">
    <source>
        <dbReference type="ARBA" id="ARBA00022989"/>
    </source>
</evidence>
<dbReference type="SUPFAM" id="SSF56112">
    <property type="entry name" value="Protein kinase-like (PK-like)"/>
    <property type="match status" value="1"/>
</dbReference>
<keyword evidence="15 18" id="KW-0408">Iron</keyword>
<dbReference type="GO" id="GO:0016020">
    <property type="term" value="C:membrane"/>
    <property type="evidence" value="ECO:0007669"/>
    <property type="project" value="UniProtKB-SubCell"/>
</dbReference>
<feature type="binding site" evidence="17">
    <location>
        <begin position="745"/>
        <end position="746"/>
    </location>
    <ligand>
        <name>substrate</name>
    </ligand>
</feature>
<dbReference type="PROSITE" id="PS51450">
    <property type="entry name" value="LRR"/>
    <property type="match status" value="1"/>
</dbReference>
<evidence type="ECO:0000256" key="7">
    <source>
        <dbReference type="ARBA" id="ARBA00022614"/>
    </source>
</evidence>
<name>A0A6A6LHY6_HEVBR</name>
<evidence type="ECO:0000256" key="16">
    <source>
        <dbReference type="ARBA" id="ARBA00023136"/>
    </source>
</evidence>
<evidence type="ECO:0000256" key="6">
    <source>
        <dbReference type="ARBA" id="ARBA00022490"/>
    </source>
</evidence>
<sequence>MYGNYDSKNEVPEFAITVGFDELDITFENVSQIRTVEIIQVPKTDYIYVCLLKSGSTIPFISALELRQLNNDTYKIQSGSLVLATRLDLFIRYKDDMYDRIWQPLNVSSWKPISAQYTSDILSSNVYKIPSAVMRTAVIPADGGKTLKFTWYPNDPTRWFYIYLHFAEVENTQVSQKRILNITVNGGPVDAINKIKSVYTVNKIWQGDPCAPENYSWDSVGCRYNGYSSPLIISLNLSSSGLEGTIDPLFSRFTSLEYLDLSYNSLSGSIPESLSEITSLKTLNLSGNKLSGLVPSVLVDKFDKGTLNLSVTGNTDLCFRNPCQKKKKNFTVPLVASITSILLVLGVLAILWNLKRRQKLGFIFNSKKDGKTLEARNRQFTYSELVAITNDFRRYYISNRLNEKSDVYSFGIVLLELISGQPAILKNHDNTHIVQWVNPMLGRGEIRGIMDPRLGGYYDINCVWKAVEIAMACVSSSSIQRPTMSEVVVELKECLDIEMAGRNNSIVKNDSENTASSIEMMITDIETSLGPKQVDEGEGVPSESKAGKDVIDFKEVKRIDHILASLQRKLPPAPPPPPFPDGYVLPTTEAEKVTGFEEEEKKIPVDEKELGLDGGFVVPQTNSFGQTFRDYDAGGERQPGVENFYRINHISQTYDFVKRMREEYAKLNRVEMSIWECCELLNNVVDESDPDLDEPQIEHLLQTAEAIRKDYPNEDWLHLTGLIHDLGKVLLLPSFGELPQWAVVGDTFPVGCAFDESIVHHKYFKENPDYNNPAFNTKYGVYSEGCGLNNVMMSWGHDDYMYLVAKENKTTLPSAALFIIRYHSFYALHRSEAYKHLMNEEDIENLKWLQIFNKYDLYSKSKVRIDVEKVKPYYLSLIEKYFPAKLKW</sequence>
<feature type="binding site" evidence="18">
    <location>
        <position position="724"/>
    </location>
    <ligand>
        <name>Fe cation</name>
        <dbReference type="ChEBI" id="CHEBI:24875"/>
        <label>1</label>
    </ligand>
</feature>
<dbReference type="Pfam" id="PF13855">
    <property type="entry name" value="LRR_8"/>
    <property type="match status" value="1"/>
</dbReference>
<dbReference type="InterPro" id="IPR001611">
    <property type="entry name" value="Leu-rich_rpt"/>
</dbReference>
<dbReference type="AlphaFoldDB" id="A0A6A6LHY6"/>
<evidence type="ECO:0000256" key="9">
    <source>
        <dbReference type="ARBA" id="ARBA00022692"/>
    </source>
</evidence>
<dbReference type="Pfam" id="PF05153">
    <property type="entry name" value="MIOX"/>
    <property type="match status" value="1"/>
</dbReference>
<evidence type="ECO:0000256" key="18">
    <source>
        <dbReference type="PIRSR" id="PIRSR607828-2"/>
    </source>
</evidence>
<evidence type="ECO:0000313" key="22">
    <source>
        <dbReference type="Proteomes" id="UP000467840"/>
    </source>
</evidence>
<keyword evidence="7" id="KW-0433">Leucine-rich repeat</keyword>
<feature type="binding site" evidence="17">
    <location>
        <begin position="686"/>
        <end position="688"/>
    </location>
    <ligand>
        <name>substrate</name>
    </ligand>
</feature>
<feature type="binding site" evidence="18">
    <location>
        <position position="699"/>
    </location>
    <ligand>
        <name>Fe cation</name>
        <dbReference type="ChEBI" id="CHEBI:24875"/>
        <label>1</label>
    </ligand>
</feature>
<dbReference type="Gene3D" id="3.80.10.10">
    <property type="entry name" value="Ribonuclease Inhibitor"/>
    <property type="match status" value="1"/>
</dbReference>
<evidence type="ECO:0000259" key="20">
    <source>
        <dbReference type="Pfam" id="PF12819"/>
    </source>
</evidence>
<feature type="transmembrane region" description="Helical" evidence="19">
    <location>
        <begin position="330"/>
        <end position="354"/>
    </location>
</feature>
<dbReference type="PANTHER" id="PTHR12588:SF12">
    <property type="entry name" value="INOSITOL OXYGENASE 1"/>
    <property type="match status" value="1"/>
</dbReference>
<keyword evidence="10 18" id="KW-0479">Metal-binding</keyword>
<evidence type="ECO:0000256" key="15">
    <source>
        <dbReference type="ARBA" id="ARBA00023004"/>
    </source>
</evidence>
<feature type="binding site" evidence="18">
    <location>
        <position position="856"/>
    </location>
    <ligand>
        <name>Fe cation</name>
        <dbReference type="ChEBI" id="CHEBI:24875"/>
        <label>1</label>
    </ligand>
</feature>
<dbReference type="FunFam" id="3.80.10.10:FF:000129">
    <property type="entry name" value="Leucine-rich repeat receptor-like kinase"/>
    <property type="match status" value="1"/>
</dbReference>
<keyword evidence="11" id="KW-0732">Signal</keyword>
<dbReference type="SUPFAM" id="SSF52058">
    <property type="entry name" value="L domain-like"/>
    <property type="match status" value="1"/>
</dbReference>
<accession>A0A6A6LHY6</accession>
<comment type="caution">
    <text evidence="21">The sequence shown here is derived from an EMBL/GenBank/DDBJ whole genome shotgun (WGS) entry which is preliminary data.</text>
</comment>
<feature type="binding site" evidence="17">
    <location>
        <position position="728"/>
    </location>
    <ligand>
        <name>substrate</name>
    </ligand>
</feature>
<dbReference type="GO" id="GO:0019853">
    <property type="term" value="P:L-ascorbic acid biosynthetic process"/>
    <property type="evidence" value="ECO:0007669"/>
    <property type="project" value="UniProtKB-KW"/>
</dbReference>
<dbReference type="GO" id="GO:0005737">
    <property type="term" value="C:cytoplasm"/>
    <property type="evidence" value="ECO:0007669"/>
    <property type="project" value="UniProtKB-SubCell"/>
</dbReference>
<feature type="binding site" evidence="18">
    <location>
        <position position="823"/>
    </location>
    <ligand>
        <name>Fe cation</name>
        <dbReference type="ChEBI" id="CHEBI:24875"/>
        <label>1</label>
    </ligand>
</feature>
<proteinExistence type="inferred from homology"/>
<organism evidence="21 22">
    <name type="scientific">Hevea brasiliensis</name>
    <name type="common">Para rubber tree</name>
    <name type="synonym">Siphonia brasiliensis</name>
    <dbReference type="NCBI Taxonomy" id="3981"/>
    <lineage>
        <taxon>Eukaryota</taxon>
        <taxon>Viridiplantae</taxon>
        <taxon>Streptophyta</taxon>
        <taxon>Embryophyta</taxon>
        <taxon>Tracheophyta</taxon>
        <taxon>Spermatophyta</taxon>
        <taxon>Magnoliopsida</taxon>
        <taxon>eudicotyledons</taxon>
        <taxon>Gunneridae</taxon>
        <taxon>Pentapetalae</taxon>
        <taxon>rosids</taxon>
        <taxon>fabids</taxon>
        <taxon>Malpighiales</taxon>
        <taxon>Euphorbiaceae</taxon>
        <taxon>Crotonoideae</taxon>
        <taxon>Micrandreae</taxon>
        <taxon>Hevea</taxon>
    </lineage>
</organism>
<dbReference type="SUPFAM" id="SSF109604">
    <property type="entry name" value="HD-domain/PDEase-like"/>
    <property type="match status" value="1"/>
</dbReference>
<dbReference type="InterPro" id="IPR032675">
    <property type="entry name" value="LRR_dom_sf"/>
</dbReference>
<reference evidence="21 22" key="1">
    <citation type="journal article" date="2020" name="Mol. Plant">
        <title>The Chromosome-Based Rubber Tree Genome Provides New Insights into Spurge Genome Evolution and Rubber Biosynthesis.</title>
        <authorList>
            <person name="Liu J."/>
            <person name="Shi C."/>
            <person name="Shi C.C."/>
            <person name="Li W."/>
            <person name="Zhang Q.J."/>
            <person name="Zhang Y."/>
            <person name="Li K."/>
            <person name="Lu H.F."/>
            <person name="Shi C."/>
            <person name="Zhu S.T."/>
            <person name="Xiao Z.Y."/>
            <person name="Nan H."/>
            <person name="Yue Y."/>
            <person name="Zhu X.G."/>
            <person name="Wu Y."/>
            <person name="Hong X.N."/>
            <person name="Fan G.Y."/>
            <person name="Tong Y."/>
            <person name="Zhang D."/>
            <person name="Mao C.L."/>
            <person name="Liu Y.L."/>
            <person name="Hao S.J."/>
            <person name="Liu W.Q."/>
            <person name="Lv M.Q."/>
            <person name="Zhang H.B."/>
            <person name="Liu Y."/>
            <person name="Hu-Tang G.R."/>
            <person name="Wang J.P."/>
            <person name="Wang J.H."/>
            <person name="Sun Y.H."/>
            <person name="Ni S.B."/>
            <person name="Chen W.B."/>
            <person name="Zhang X.C."/>
            <person name="Jiao Y.N."/>
            <person name="Eichler E.E."/>
            <person name="Li G.H."/>
            <person name="Liu X."/>
            <person name="Gao L.Z."/>
        </authorList>
    </citation>
    <scope>NUCLEOTIDE SEQUENCE [LARGE SCALE GENOMIC DNA]</scope>
    <source>
        <strain evidence="22">cv. GT1</strain>
        <tissue evidence="21">Leaf</tissue>
    </source>
</reference>
<dbReference type="InterPro" id="IPR007828">
    <property type="entry name" value="Inositol_oxygenase"/>
</dbReference>
<feature type="binding site" evidence="18">
    <location>
        <position position="797"/>
    </location>
    <ligand>
        <name>Fe cation</name>
        <dbReference type="ChEBI" id="CHEBI:24875"/>
        <label>1</label>
    </ligand>
</feature>
<dbReference type="InterPro" id="IPR024788">
    <property type="entry name" value="Malectin-like_Carb-bd_dom"/>
</dbReference>
<protein>
    <recommendedName>
        <fullName evidence="5">inositol oxygenase</fullName>
        <ecNumber evidence="5">1.13.99.1</ecNumber>
    </recommendedName>
</protein>
<keyword evidence="12" id="KW-0677">Repeat</keyword>
<keyword evidence="16 19" id="KW-0472">Membrane</keyword>
<evidence type="ECO:0000313" key="21">
    <source>
        <dbReference type="EMBL" id="KAF2301080.1"/>
    </source>
</evidence>
<keyword evidence="6" id="KW-0963">Cytoplasm</keyword>
<evidence type="ECO:0000256" key="10">
    <source>
        <dbReference type="ARBA" id="ARBA00022723"/>
    </source>
</evidence>
<comment type="similarity">
    <text evidence="4">Belongs to the myo-inositol oxygenase family.</text>
</comment>
<evidence type="ECO:0000256" key="11">
    <source>
        <dbReference type="ARBA" id="ARBA00022729"/>
    </source>
</evidence>
<evidence type="ECO:0000256" key="5">
    <source>
        <dbReference type="ARBA" id="ARBA00011919"/>
    </source>
</evidence>
<dbReference type="GO" id="GO:0005506">
    <property type="term" value="F:iron ion binding"/>
    <property type="evidence" value="ECO:0007669"/>
    <property type="project" value="InterPro"/>
</dbReference>